<dbReference type="InterPro" id="IPR010982">
    <property type="entry name" value="Lambda_DNA-bd_dom_sf"/>
</dbReference>
<dbReference type="EMBL" id="CABEEP010000003">
    <property type="protein sequence ID" value="VTQ74199.1"/>
    <property type="molecule type" value="Genomic_DNA"/>
</dbReference>
<gene>
    <name evidence="1" type="ORF">NCTC12204_02802</name>
</gene>
<dbReference type="SUPFAM" id="SSF47413">
    <property type="entry name" value="lambda repressor-like DNA-binding domains"/>
    <property type="match status" value="1"/>
</dbReference>
<name>A0A7Z9DJ48_ENTHR</name>
<protein>
    <submittedName>
        <fullName evidence="1">Transcriptional activator, Rgg/GadR/MutR family, C-terminal domain</fullName>
    </submittedName>
</protein>
<dbReference type="PROSITE" id="PS50943">
    <property type="entry name" value="HTH_CROC1"/>
    <property type="match status" value="1"/>
</dbReference>
<dbReference type="InterPro" id="IPR053163">
    <property type="entry name" value="HTH-type_regulator_Rgg"/>
</dbReference>
<reference evidence="1 2" key="1">
    <citation type="submission" date="2019-05" db="EMBL/GenBank/DDBJ databases">
        <authorList>
            <consortium name="Pathogen Informatics"/>
        </authorList>
    </citation>
    <scope>NUCLEOTIDE SEQUENCE [LARGE SCALE GENOMIC DNA]</scope>
    <source>
        <strain evidence="1 2">NCTC12204</strain>
    </source>
</reference>
<dbReference type="SMART" id="SM00530">
    <property type="entry name" value="HTH_XRE"/>
    <property type="match status" value="1"/>
</dbReference>
<dbReference type="Gene3D" id="1.25.40.400">
    <property type="match status" value="1"/>
</dbReference>
<dbReference type="AlphaFoldDB" id="A0A7Z9DJ48"/>
<organism evidence="1 2">
    <name type="scientific">Enterococcus hirae</name>
    <dbReference type="NCBI Taxonomy" id="1354"/>
    <lineage>
        <taxon>Bacteria</taxon>
        <taxon>Bacillati</taxon>
        <taxon>Bacillota</taxon>
        <taxon>Bacilli</taxon>
        <taxon>Lactobacillales</taxon>
        <taxon>Enterococcaceae</taxon>
        <taxon>Enterococcus</taxon>
    </lineage>
</organism>
<dbReference type="RefSeq" id="WP_010738571.1">
    <property type="nucleotide sequence ID" value="NZ_CABEEP010000003.1"/>
</dbReference>
<dbReference type="Proteomes" id="UP000352698">
    <property type="component" value="Unassembled WGS sequence"/>
</dbReference>
<dbReference type="CDD" id="cd00093">
    <property type="entry name" value="HTH_XRE"/>
    <property type="match status" value="1"/>
</dbReference>
<accession>A0A7Z9DJ48</accession>
<proteinExistence type="predicted"/>
<evidence type="ECO:0000313" key="2">
    <source>
        <dbReference type="Proteomes" id="UP000352698"/>
    </source>
</evidence>
<evidence type="ECO:0000313" key="1">
    <source>
        <dbReference type="EMBL" id="VTQ74199.1"/>
    </source>
</evidence>
<dbReference type="PANTHER" id="PTHR37038">
    <property type="entry name" value="TRANSCRIPTIONAL REGULATOR-RELATED"/>
    <property type="match status" value="1"/>
</dbReference>
<dbReference type="Gene3D" id="1.10.260.40">
    <property type="entry name" value="lambda repressor-like DNA-binding domains"/>
    <property type="match status" value="1"/>
</dbReference>
<dbReference type="GO" id="GO:0003677">
    <property type="term" value="F:DNA binding"/>
    <property type="evidence" value="ECO:0007669"/>
    <property type="project" value="InterPro"/>
</dbReference>
<dbReference type="InterPro" id="IPR001387">
    <property type="entry name" value="Cro/C1-type_HTH"/>
</dbReference>
<sequence>MYNSNLIFIDGIEKLRLARNMTQKELVQGIITPLTYSRVKQGKTRLTIVAIEQLAHRLNARIEDIIDYSNFNDDPETALLIQEYDYIIENKASVPITRPEKLYKTLVDQKKLAPALIRFKYLLQKHFSEQSSIIPKVDQLYINENYNRINYSTKLTSYDLEFLGDFTAYLSMDQIKSLFPKILDLDINVRKFHNSYYLKYTGICFVNFADMLIDNKDFAMAQELLKNVEKYATTFGQASYHIWYYYFTAVIDIYKEEKQEEKQKKLAELGNYIDGLKIVLDHTRFYPFFKSSYERMVDRKGNPPQVQKVHYLLKG</sequence>
<comment type="caution">
    <text evidence="1">The sequence shown here is derived from an EMBL/GenBank/DDBJ whole genome shotgun (WGS) entry which is preliminary data.</text>
</comment>